<dbReference type="PANTHER" id="PTHR37305">
    <property type="entry name" value="INTEGRAL MEMBRANE PROTEIN-RELATED"/>
    <property type="match status" value="1"/>
</dbReference>
<proteinExistence type="predicted"/>
<dbReference type="GO" id="GO:0140359">
    <property type="term" value="F:ABC-type transporter activity"/>
    <property type="evidence" value="ECO:0007669"/>
    <property type="project" value="InterPro"/>
</dbReference>
<dbReference type="OrthoDB" id="66636at2"/>
<feature type="transmembrane region" description="Helical" evidence="1">
    <location>
        <begin position="45"/>
        <end position="68"/>
    </location>
</feature>
<comment type="caution">
    <text evidence="2">The sequence shown here is derived from an EMBL/GenBank/DDBJ whole genome shotgun (WGS) entry which is preliminary data.</text>
</comment>
<name>A0A3D8PIX9_9BACI</name>
<keyword evidence="1" id="KW-0472">Membrane</keyword>
<sequence length="239" mass="25675">MISITLMKQTVKANISLALIITAIQALCLVLIASTGQPVKITGQIFYSLLPGMLTSIYIIITGNKLLAAQVDKGSMAYILSTPVKRSKVALTQAVFFIGSLFIMNLITAAALIIPTFILNGSVSPSEWVDIIKFSFGLFLLALAYSGICFLASSIFNLSKNAIAVGGGLVGAFLLLSIMSMFGENFHFVKNFTITTLYNVNTIASGSSDYIWQFAVLAGIGLITYFSGIKIFSKRDLPL</sequence>
<evidence type="ECO:0000313" key="2">
    <source>
        <dbReference type="EMBL" id="RDW16036.1"/>
    </source>
</evidence>
<keyword evidence="1" id="KW-0812">Transmembrane</keyword>
<accession>A0A3D8PIX9</accession>
<evidence type="ECO:0000256" key="1">
    <source>
        <dbReference type="SAM" id="Phobius"/>
    </source>
</evidence>
<evidence type="ECO:0008006" key="4">
    <source>
        <dbReference type="Google" id="ProtNLM"/>
    </source>
</evidence>
<evidence type="ECO:0000313" key="3">
    <source>
        <dbReference type="Proteomes" id="UP000257143"/>
    </source>
</evidence>
<feature type="transmembrane region" description="Helical" evidence="1">
    <location>
        <begin position="163"/>
        <end position="182"/>
    </location>
</feature>
<dbReference type="Pfam" id="PF12679">
    <property type="entry name" value="ABC2_membrane_2"/>
    <property type="match status" value="1"/>
</dbReference>
<dbReference type="AlphaFoldDB" id="A0A3D8PIX9"/>
<organism evidence="2 3">
    <name type="scientific">Oceanobacillus arenosus</name>
    <dbReference type="NCBI Taxonomy" id="1229153"/>
    <lineage>
        <taxon>Bacteria</taxon>
        <taxon>Bacillati</taxon>
        <taxon>Bacillota</taxon>
        <taxon>Bacilli</taxon>
        <taxon>Bacillales</taxon>
        <taxon>Bacillaceae</taxon>
        <taxon>Oceanobacillus</taxon>
    </lineage>
</organism>
<dbReference type="GO" id="GO:0005886">
    <property type="term" value="C:plasma membrane"/>
    <property type="evidence" value="ECO:0007669"/>
    <property type="project" value="UniProtKB-SubCell"/>
</dbReference>
<protein>
    <recommendedName>
        <fullName evidence="4">ABC transporter permease</fullName>
    </recommendedName>
</protein>
<dbReference type="EMBL" id="PIOC01000028">
    <property type="protein sequence ID" value="RDW16036.1"/>
    <property type="molecule type" value="Genomic_DNA"/>
</dbReference>
<feature type="transmembrane region" description="Helical" evidence="1">
    <location>
        <begin position="89"/>
        <end position="114"/>
    </location>
</feature>
<reference evidence="3" key="1">
    <citation type="submission" date="2017-11" db="EMBL/GenBank/DDBJ databases">
        <authorList>
            <person name="Zhu W."/>
        </authorList>
    </citation>
    <scope>NUCLEOTIDE SEQUENCE [LARGE SCALE GENOMIC DNA]</scope>
    <source>
        <strain evidence="3">CAU 1183</strain>
    </source>
</reference>
<gene>
    <name evidence="2" type="ORF">CWR48_17770</name>
</gene>
<feature type="transmembrane region" description="Helical" evidence="1">
    <location>
        <begin position="12"/>
        <end position="33"/>
    </location>
</feature>
<dbReference type="Proteomes" id="UP000257143">
    <property type="component" value="Unassembled WGS sequence"/>
</dbReference>
<feature type="transmembrane region" description="Helical" evidence="1">
    <location>
        <begin position="210"/>
        <end position="232"/>
    </location>
</feature>
<feature type="transmembrane region" description="Helical" evidence="1">
    <location>
        <begin position="134"/>
        <end position="156"/>
    </location>
</feature>
<keyword evidence="3" id="KW-1185">Reference proteome</keyword>
<dbReference type="PANTHER" id="PTHR37305:SF1">
    <property type="entry name" value="MEMBRANE PROTEIN"/>
    <property type="match status" value="1"/>
</dbReference>
<dbReference type="RefSeq" id="WP_115774667.1">
    <property type="nucleotide sequence ID" value="NZ_PIOC01000028.1"/>
</dbReference>
<keyword evidence="1" id="KW-1133">Transmembrane helix</keyword>